<feature type="signal peptide" evidence="1">
    <location>
        <begin position="1"/>
        <end position="20"/>
    </location>
</feature>
<dbReference type="PROSITE" id="PS51257">
    <property type="entry name" value="PROKAR_LIPOPROTEIN"/>
    <property type="match status" value="1"/>
</dbReference>
<evidence type="ECO:0000256" key="1">
    <source>
        <dbReference type="SAM" id="SignalP"/>
    </source>
</evidence>
<reference evidence="2 3" key="1">
    <citation type="submission" date="2018-05" db="EMBL/GenBank/DDBJ databases">
        <title>Genomic Encyclopedia of Type Strains, Phase IV (KMG-IV): sequencing the most valuable type-strain genomes for metagenomic binning, comparative biology and taxonomic classification.</title>
        <authorList>
            <person name="Goeker M."/>
        </authorList>
    </citation>
    <scope>NUCLEOTIDE SEQUENCE [LARGE SCALE GENOMIC DNA]</scope>
    <source>
        <strain evidence="2 3">DSM 19792</strain>
    </source>
</reference>
<dbReference type="AlphaFoldDB" id="A0A318JIU2"/>
<proteinExistence type="predicted"/>
<name>A0A318JIU2_9BURK</name>
<keyword evidence="3" id="KW-1185">Reference proteome</keyword>
<evidence type="ECO:0000313" key="3">
    <source>
        <dbReference type="Proteomes" id="UP000247792"/>
    </source>
</evidence>
<organism evidence="2 3">
    <name type="scientific">Undibacterium pigrum</name>
    <dbReference type="NCBI Taxonomy" id="401470"/>
    <lineage>
        <taxon>Bacteria</taxon>
        <taxon>Pseudomonadati</taxon>
        <taxon>Pseudomonadota</taxon>
        <taxon>Betaproteobacteria</taxon>
        <taxon>Burkholderiales</taxon>
        <taxon>Oxalobacteraceae</taxon>
        <taxon>Undibacterium</taxon>
    </lineage>
</organism>
<dbReference type="RefSeq" id="WP_110254055.1">
    <property type="nucleotide sequence ID" value="NZ_QJKB01000001.1"/>
</dbReference>
<comment type="caution">
    <text evidence="2">The sequence shown here is derived from an EMBL/GenBank/DDBJ whole genome shotgun (WGS) entry which is preliminary data.</text>
</comment>
<dbReference type="Proteomes" id="UP000247792">
    <property type="component" value="Unassembled WGS sequence"/>
</dbReference>
<evidence type="ECO:0008006" key="4">
    <source>
        <dbReference type="Google" id="ProtNLM"/>
    </source>
</evidence>
<accession>A0A318JIU2</accession>
<feature type="chain" id="PRO_5016382095" description="YXWGXW repeat-containing protein" evidence="1">
    <location>
        <begin position="21"/>
        <end position="59"/>
    </location>
</feature>
<gene>
    <name evidence="2" type="ORF">DFR42_1011312</name>
</gene>
<sequence>MRIKLIALVAIVAGMSSLSGCVVAPAHGYGYGSRVYVSPPPIIIESGPRWGGGRHWRRW</sequence>
<evidence type="ECO:0000313" key="2">
    <source>
        <dbReference type="EMBL" id="PXX47715.1"/>
    </source>
</evidence>
<keyword evidence="1" id="KW-0732">Signal</keyword>
<dbReference type="EMBL" id="QJKB01000001">
    <property type="protein sequence ID" value="PXX47715.1"/>
    <property type="molecule type" value="Genomic_DNA"/>
</dbReference>
<protein>
    <recommendedName>
        <fullName evidence="4">YXWGXW repeat-containing protein</fullName>
    </recommendedName>
</protein>